<organism evidence="2">
    <name type="scientific">uncultured Caudovirales phage</name>
    <dbReference type="NCBI Taxonomy" id="2100421"/>
    <lineage>
        <taxon>Viruses</taxon>
        <taxon>Duplodnaviria</taxon>
        <taxon>Heunggongvirae</taxon>
        <taxon>Uroviricota</taxon>
        <taxon>Caudoviricetes</taxon>
        <taxon>Peduoviridae</taxon>
        <taxon>Maltschvirus</taxon>
        <taxon>Maltschvirus maltsch</taxon>
    </lineage>
</organism>
<accession>A0A6J5RBJ7</accession>
<dbReference type="InterPro" id="IPR027417">
    <property type="entry name" value="P-loop_NTPase"/>
</dbReference>
<dbReference type="InterPro" id="IPR046461">
    <property type="entry name" value="TerL_ATPase"/>
</dbReference>
<dbReference type="PANTHER" id="PTHR41287:SF1">
    <property type="entry name" value="PROTEIN YMFN"/>
    <property type="match status" value="1"/>
</dbReference>
<dbReference type="InterPro" id="IPR005021">
    <property type="entry name" value="Terminase_largesu-like"/>
</dbReference>
<sequence>MTRAGQGQKRSLAVVTEANRAEQGISTRSERLIGSGTPRIHSRLNDLPSRGLEIIDFSAQLGVELMPWQKFVFEHAMKVKPDGRWKAPVVAVCAARQNGKSTIMEMSILARMYLWKEPLQLGSAHVLTTSLETFRHIVNIIESHNDLSREVKKIRWAHGSEEIELMSGARYVVKAANAAARGFAKPETVYMDETRQLKDTEAWSAMRYTMMAAKNPQLWTFSNAGDQHSLILNQLRDRGMGSAAGSDDDIAYFEWSAYSDKITDERNWVASNPALGHTIHEDNIRAVLNDPPDVVQTEVLCRWVNTISGAIPAKEWNECGVDEIELDVEKVTWFGLDLSPDRRDGALVAAQKNPDDTFIIKLLHTWHNPISLDDKAIANDVAPYARKYPVEYVAFSKRTSSAVAARLQPAGIPIIDIDGSLYGQACDELLGAITSKRLIHGKQAELSKQILSAVRLPMGDGGWIIGRRASSVAVCAGVAAALATHFATRPEMEIDILVG</sequence>
<name>A0A6J5RBJ7_9CAUD</name>
<evidence type="ECO:0000259" key="1">
    <source>
        <dbReference type="Pfam" id="PF03354"/>
    </source>
</evidence>
<reference evidence="2" key="1">
    <citation type="submission" date="2020-05" db="EMBL/GenBank/DDBJ databases">
        <authorList>
            <person name="Chiriac C."/>
            <person name="Salcher M."/>
            <person name="Ghai R."/>
            <person name="Kavagutti S V."/>
        </authorList>
    </citation>
    <scope>NUCLEOTIDE SEQUENCE</scope>
</reference>
<dbReference type="Pfam" id="PF03354">
    <property type="entry name" value="TerL_ATPase"/>
    <property type="match status" value="1"/>
</dbReference>
<dbReference type="Gene3D" id="3.40.50.300">
    <property type="entry name" value="P-loop containing nucleotide triphosphate hydrolases"/>
    <property type="match status" value="1"/>
</dbReference>
<proteinExistence type="predicted"/>
<dbReference type="PANTHER" id="PTHR41287">
    <property type="match status" value="1"/>
</dbReference>
<protein>
    <submittedName>
        <fullName evidence="2">COG4626 Phage terminase-like protein, large subunit</fullName>
    </submittedName>
</protein>
<dbReference type="EMBL" id="LR797159">
    <property type="protein sequence ID" value="CAB4191108.1"/>
    <property type="molecule type" value="Genomic_DNA"/>
</dbReference>
<feature type="domain" description="Terminase large subunit-like ATPase" evidence="1">
    <location>
        <begin position="89"/>
        <end position="234"/>
    </location>
</feature>
<gene>
    <name evidence="2" type="ORF">UFOVP1224_9</name>
</gene>
<evidence type="ECO:0000313" key="2">
    <source>
        <dbReference type="EMBL" id="CAB4191108.1"/>
    </source>
</evidence>